<feature type="domain" description="Spermatogenesis-associated protein 6 N-terminal" evidence="3">
    <location>
        <begin position="2"/>
        <end position="74"/>
    </location>
</feature>
<dbReference type="AlphaFoldDB" id="A0A401RET3"/>
<dbReference type="GO" id="GO:0032027">
    <property type="term" value="F:myosin light chain binding"/>
    <property type="evidence" value="ECO:0007669"/>
    <property type="project" value="InterPro"/>
</dbReference>
<dbReference type="EMBL" id="BEZZ01001256">
    <property type="protein sequence ID" value="GCC16635.1"/>
    <property type="molecule type" value="Genomic_DNA"/>
</dbReference>
<keyword evidence="2" id="KW-0597">Phosphoprotein</keyword>
<evidence type="ECO:0000256" key="1">
    <source>
        <dbReference type="ARBA" id="ARBA00006215"/>
    </source>
</evidence>
<dbReference type="GO" id="GO:0007283">
    <property type="term" value="P:spermatogenesis"/>
    <property type="evidence" value="ECO:0007669"/>
    <property type="project" value="InterPro"/>
</dbReference>
<organism evidence="4 5">
    <name type="scientific">Chiloscyllium punctatum</name>
    <name type="common">Brownbanded bambooshark</name>
    <name type="synonym">Hemiscyllium punctatum</name>
    <dbReference type="NCBI Taxonomy" id="137246"/>
    <lineage>
        <taxon>Eukaryota</taxon>
        <taxon>Metazoa</taxon>
        <taxon>Chordata</taxon>
        <taxon>Craniata</taxon>
        <taxon>Vertebrata</taxon>
        <taxon>Chondrichthyes</taxon>
        <taxon>Elasmobranchii</taxon>
        <taxon>Galeomorphii</taxon>
        <taxon>Galeoidea</taxon>
        <taxon>Orectolobiformes</taxon>
        <taxon>Hemiscylliidae</taxon>
        <taxon>Chiloscyllium</taxon>
    </lineage>
</organism>
<proteinExistence type="inferred from homology"/>
<dbReference type="Pfam" id="PF14909">
    <property type="entry name" value="SPATA6"/>
    <property type="match status" value="1"/>
</dbReference>
<evidence type="ECO:0000313" key="5">
    <source>
        <dbReference type="Proteomes" id="UP000287033"/>
    </source>
</evidence>
<dbReference type="PANTHER" id="PTHR16435:SF3">
    <property type="entry name" value="SPERMATOGENESIS-ASSOCIATED PROTEIN 6"/>
    <property type="match status" value="1"/>
</dbReference>
<protein>
    <recommendedName>
        <fullName evidence="3">Spermatogenesis-associated protein 6 N-terminal domain-containing protein</fullName>
    </recommendedName>
</protein>
<dbReference type="InterPro" id="IPR042769">
    <property type="entry name" value="SPATA6_fam"/>
</dbReference>
<keyword evidence="5" id="KW-1185">Reference proteome</keyword>
<dbReference type="GO" id="GO:0120212">
    <property type="term" value="C:sperm head-tail coupling apparatus"/>
    <property type="evidence" value="ECO:0007669"/>
    <property type="project" value="InterPro"/>
</dbReference>
<dbReference type="PANTHER" id="PTHR16435">
    <property type="entry name" value="SPERMATOGENESIS-ASSOCIATED PROTEIN 6 SPATA6"/>
    <property type="match status" value="1"/>
</dbReference>
<sequence>MNPGDVADILETDTTKFELIQLTPPVGETLAVYEQNTREFLYPGRKLTPSYPGMDRELLMKRSVDFPVKPDKIENILTADYNVGLFSNHSMNQPLLSTPDQRLYELSIRTR</sequence>
<comment type="similarity">
    <text evidence="1">Belongs to the SPATA6 family.</text>
</comment>
<evidence type="ECO:0000259" key="3">
    <source>
        <dbReference type="Pfam" id="PF14909"/>
    </source>
</evidence>
<evidence type="ECO:0000256" key="2">
    <source>
        <dbReference type="ARBA" id="ARBA00022553"/>
    </source>
</evidence>
<gene>
    <name evidence="4" type="ORF">chiPu_0017298</name>
</gene>
<dbReference type="InterPro" id="IPR032732">
    <property type="entry name" value="SPATA6_N"/>
</dbReference>
<reference evidence="4 5" key="1">
    <citation type="journal article" date="2018" name="Nat. Ecol. Evol.">
        <title>Shark genomes provide insights into elasmobranch evolution and the origin of vertebrates.</title>
        <authorList>
            <person name="Hara Y"/>
            <person name="Yamaguchi K"/>
            <person name="Onimaru K"/>
            <person name="Kadota M"/>
            <person name="Koyanagi M"/>
            <person name="Keeley SD"/>
            <person name="Tatsumi K"/>
            <person name="Tanaka K"/>
            <person name="Motone F"/>
            <person name="Kageyama Y"/>
            <person name="Nozu R"/>
            <person name="Adachi N"/>
            <person name="Nishimura O"/>
            <person name="Nakagawa R"/>
            <person name="Tanegashima C"/>
            <person name="Kiyatake I"/>
            <person name="Matsumoto R"/>
            <person name="Murakumo K"/>
            <person name="Nishida K"/>
            <person name="Terakita A"/>
            <person name="Kuratani S"/>
            <person name="Sato K"/>
            <person name="Hyodo S Kuraku.S."/>
        </authorList>
    </citation>
    <scope>NUCLEOTIDE SEQUENCE [LARGE SCALE GENOMIC DNA]</scope>
</reference>
<accession>A0A401RET3</accession>
<dbReference type="OrthoDB" id="5963614at2759"/>
<name>A0A401RET3_CHIPU</name>
<dbReference type="Proteomes" id="UP000287033">
    <property type="component" value="Unassembled WGS sequence"/>
</dbReference>
<evidence type="ECO:0000313" key="4">
    <source>
        <dbReference type="EMBL" id="GCC16635.1"/>
    </source>
</evidence>
<comment type="caution">
    <text evidence="4">The sequence shown here is derived from an EMBL/GenBank/DDBJ whole genome shotgun (WGS) entry which is preliminary data.</text>
</comment>